<dbReference type="SUPFAM" id="SSF63520">
    <property type="entry name" value="PTS-regulatory domain, PRD"/>
    <property type="match status" value="1"/>
</dbReference>
<dbReference type="PROSITE" id="PS51372">
    <property type="entry name" value="PRD_2"/>
    <property type="match status" value="1"/>
</dbReference>
<reference evidence="8 9" key="1">
    <citation type="journal article" date="2013" name="Genome Announc.">
        <title>Genome Sequence of Sporolactobacillus laevolacticus DSM442, an Efficient Polymer-Grade D-Lactate Producer from Agricultural Waste Cottonseed as a Nitrogen Source.</title>
        <authorList>
            <person name="Wang H."/>
            <person name="Wang L."/>
            <person name="Ju J."/>
            <person name="Yu B."/>
            <person name="Ma Y."/>
        </authorList>
    </citation>
    <scope>NUCLEOTIDE SEQUENCE [LARGE SCALE GENOMIC DNA]</scope>
    <source>
        <strain evidence="8 9">DSM 442</strain>
    </source>
</reference>
<comment type="caution">
    <text evidence="8">The sequence shown here is derived from an EMBL/GenBank/DDBJ whole genome shotgun (WGS) entry which is preliminary data.</text>
</comment>
<dbReference type="GO" id="GO:0003677">
    <property type="term" value="F:DNA binding"/>
    <property type="evidence" value="ECO:0007669"/>
    <property type="project" value="UniProtKB-KW"/>
</dbReference>
<keyword evidence="3" id="KW-0067">ATP-binding</keyword>
<evidence type="ECO:0000256" key="3">
    <source>
        <dbReference type="ARBA" id="ARBA00022840"/>
    </source>
</evidence>
<dbReference type="eggNOG" id="COG1221">
    <property type="taxonomic scope" value="Bacteria"/>
</dbReference>
<dbReference type="InterPro" id="IPR004701">
    <property type="entry name" value="PTS_EIIA_man-typ"/>
</dbReference>
<dbReference type="PROSITE" id="PS50045">
    <property type="entry name" value="SIGMA54_INTERACT_4"/>
    <property type="match status" value="1"/>
</dbReference>
<dbReference type="Gene3D" id="1.10.1790.10">
    <property type="entry name" value="PRD domain"/>
    <property type="match status" value="1"/>
</dbReference>
<dbReference type="InterPro" id="IPR027417">
    <property type="entry name" value="P-loop_NTPase"/>
</dbReference>
<dbReference type="GO" id="GO:0016020">
    <property type="term" value="C:membrane"/>
    <property type="evidence" value="ECO:0007669"/>
    <property type="project" value="InterPro"/>
</dbReference>
<dbReference type="CDD" id="cd00009">
    <property type="entry name" value="AAA"/>
    <property type="match status" value="1"/>
</dbReference>
<dbReference type="PANTHER" id="PTHR32071">
    <property type="entry name" value="TRANSCRIPTIONAL REGULATORY PROTEIN"/>
    <property type="match status" value="1"/>
</dbReference>
<dbReference type="SUPFAM" id="SSF53062">
    <property type="entry name" value="PTS system fructose IIA component-like"/>
    <property type="match status" value="1"/>
</dbReference>
<dbReference type="Gene3D" id="3.40.50.2300">
    <property type="match status" value="1"/>
</dbReference>
<dbReference type="GO" id="GO:0009401">
    <property type="term" value="P:phosphoenolpyruvate-dependent sugar phosphotransferase system"/>
    <property type="evidence" value="ECO:0007669"/>
    <property type="project" value="InterPro"/>
</dbReference>
<dbReference type="GO" id="GO:0005524">
    <property type="term" value="F:ATP binding"/>
    <property type="evidence" value="ECO:0007669"/>
    <property type="project" value="UniProtKB-KW"/>
</dbReference>
<dbReference type="STRING" id="1395513.P343_13430"/>
<dbReference type="SUPFAM" id="SSF46785">
    <property type="entry name" value="Winged helix' DNA-binding domain"/>
    <property type="match status" value="1"/>
</dbReference>
<dbReference type="InterPro" id="IPR011608">
    <property type="entry name" value="PRD"/>
</dbReference>
<dbReference type="Gene3D" id="3.40.50.300">
    <property type="entry name" value="P-loop containing nucleotide triphosphate hydrolases"/>
    <property type="match status" value="1"/>
</dbReference>
<proteinExistence type="predicted"/>
<name>V6IVQ7_9BACL</name>
<evidence type="ECO:0000313" key="8">
    <source>
        <dbReference type="EMBL" id="EST11210.1"/>
    </source>
</evidence>
<keyword evidence="4" id="KW-0238">DNA-binding</keyword>
<dbReference type="Pfam" id="PF03610">
    <property type="entry name" value="EIIA-man"/>
    <property type="match status" value="1"/>
</dbReference>
<dbReference type="GO" id="GO:0006355">
    <property type="term" value="P:regulation of DNA-templated transcription"/>
    <property type="evidence" value="ECO:0007669"/>
    <property type="project" value="InterPro"/>
</dbReference>
<sequence length="885" mass="101541">MKAQDKVFEALIQLADESKAGITATELAERLNLSRQVTSHYLTGLLKDGRAQKAGTKPVYWHAITNEKANRTKETDAFQNFVGYEGSQRTIVEQCKAAVNYPPNGLPLIINGKSGVGKSFLASLIFRYAVDRGAVGPDAPFIILNCADYANNPELLSTTLFGYKKGAFTGADKDKQGLLKQADGGYLFFDEIHRLSFENQEKLFIFMDKGQFRPIGENKIWHTANVRLIFATTEENDQVLLATFRRRIPLKIHISNLDARPFNERLRLVYHSFLQEAKKIKKDIDVSSGALNQLCFQPMEGNVGMLRNMIQLSCAHAFTAQQSTEVLKIDHSHLPPVKKQSQEHVVFDRELAPLHIRYHEETKIPERETTDQIRQSTTDFFSLLADYPEEDSARDRSELVLTFKKLMQFIRQGKENSYFFFDHIGAIREQYGAHVQWLKERYGVNCPNEIIDAMYDTFVYFQSVELSNFDHQLINCVARLFPKAYYISEKLAEKNSLIVDERSDVLTLINTFYLQEYVEENIRLHGLIVAHGRHTASSIQAVANQLCHTFVFESIDMPMSTDIGEIIEKVKDYLKKTDTSDGLVLLVDMGSLNRLYSSIKNLLNGDLLVINNLTTAVALDIGMKMVQNIPFKKIAEQAKSNYIIEARYFEGLTQGKNIIISCMSGVGISNKVKEMIEHYIPRERLDVLTIEYKELRDAIERNDESYFKQTLFIITTTELPATLDVPNINIYEILEEKGKNHLWHGLKSYIGRPHFELMIQDFLKNFTIEGVSNRLSFLNPNVIINEVEHVISLYEKYYEIQLDGKVKLNLYMHIALMVERLIITKENSARDNTSVQLSDKEQEFTAVTKEIFHDIESKYNVRINGYELSLLYELLKPFIKKLPIE</sequence>
<dbReference type="Gene3D" id="3.40.50.510">
    <property type="entry name" value="Phosphotransferase system, mannose-type IIA component"/>
    <property type="match status" value="1"/>
</dbReference>
<dbReference type="InterPro" id="IPR036388">
    <property type="entry name" value="WH-like_DNA-bd_sf"/>
</dbReference>
<dbReference type="AlphaFoldDB" id="V6IVQ7"/>
<organism evidence="8 9">
    <name type="scientific">Sporolactobacillus laevolacticus DSM 442</name>
    <dbReference type="NCBI Taxonomy" id="1395513"/>
    <lineage>
        <taxon>Bacteria</taxon>
        <taxon>Bacillati</taxon>
        <taxon>Bacillota</taxon>
        <taxon>Bacilli</taxon>
        <taxon>Bacillales</taxon>
        <taxon>Sporolactobacillaceae</taxon>
        <taxon>Sporolactobacillus</taxon>
    </lineage>
</organism>
<dbReference type="InterPro" id="IPR003593">
    <property type="entry name" value="AAA+_ATPase"/>
</dbReference>
<accession>V6IVQ7</accession>
<dbReference type="RefSeq" id="WP_023510921.1">
    <property type="nucleotide sequence ID" value="NZ_AWTC01000013.1"/>
</dbReference>
<evidence type="ECO:0000256" key="2">
    <source>
        <dbReference type="ARBA" id="ARBA00022741"/>
    </source>
</evidence>
<dbReference type="EMBL" id="AWTC01000013">
    <property type="protein sequence ID" value="EST11210.1"/>
    <property type="molecule type" value="Genomic_DNA"/>
</dbReference>
<dbReference type="eggNOG" id="COG3933">
    <property type="taxonomic scope" value="Bacteria"/>
</dbReference>
<feature type="domain" description="Sigma-54 factor interaction" evidence="5">
    <location>
        <begin position="81"/>
        <end position="315"/>
    </location>
</feature>
<dbReference type="PANTHER" id="PTHR32071:SF38">
    <property type="entry name" value="PSP OPERON TRANSCRIPTIONAL ACTIVATOR"/>
    <property type="match status" value="1"/>
</dbReference>
<dbReference type="PROSITE" id="PS51096">
    <property type="entry name" value="PTS_EIIA_TYPE_4"/>
    <property type="match status" value="1"/>
</dbReference>
<dbReference type="InterPro" id="IPR036634">
    <property type="entry name" value="PRD_sf"/>
</dbReference>
<dbReference type="InterPro" id="IPR036662">
    <property type="entry name" value="PTS_EIIA_man-typ_sf"/>
</dbReference>
<dbReference type="Pfam" id="PF00874">
    <property type="entry name" value="PRD"/>
    <property type="match status" value="1"/>
</dbReference>
<dbReference type="InterPro" id="IPR036390">
    <property type="entry name" value="WH_DNA-bd_sf"/>
</dbReference>
<protein>
    <submittedName>
        <fullName evidence="8">ATPase AAA</fullName>
    </submittedName>
</protein>
<dbReference type="OrthoDB" id="9771372at2"/>
<dbReference type="InterPro" id="IPR002078">
    <property type="entry name" value="Sigma_54_int"/>
</dbReference>
<gene>
    <name evidence="8" type="ORF">P343_13430</name>
</gene>
<evidence type="ECO:0000256" key="4">
    <source>
        <dbReference type="ARBA" id="ARBA00023125"/>
    </source>
</evidence>
<keyword evidence="2" id="KW-0547">Nucleotide-binding</keyword>
<evidence type="ECO:0000259" key="5">
    <source>
        <dbReference type="PROSITE" id="PS50045"/>
    </source>
</evidence>
<feature type="domain" description="PTS EIIA type-4" evidence="6">
    <location>
        <begin position="523"/>
        <end position="659"/>
    </location>
</feature>
<evidence type="ECO:0000256" key="1">
    <source>
        <dbReference type="ARBA" id="ARBA00022679"/>
    </source>
</evidence>
<dbReference type="Pfam" id="PF00158">
    <property type="entry name" value="Sigma54_activat"/>
    <property type="match status" value="1"/>
</dbReference>
<dbReference type="Gene3D" id="1.10.10.10">
    <property type="entry name" value="Winged helix-like DNA-binding domain superfamily/Winged helix DNA-binding domain"/>
    <property type="match status" value="1"/>
</dbReference>
<dbReference type="SUPFAM" id="SSF52540">
    <property type="entry name" value="P-loop containing nucleoside triphosphate hydrolases"/>
    <property type="match status" value="1"/>
</dbReference>
<keyword evidence="1" id="KW-0808">Transferase</keyword>
<evidence type="ECO:0000259" key="6">
    <source>
        <dbReference type="PROSITE" id="PS51096"/>
    </source>
</evidence>
<dbReference type="Proteomes" id="UP000018296">
    <property type="component" value="Unassembled WGS sequence"/>
</dbReference>
<dbReference type="PATRIC" id="fig|1395513.3.peg.2724"/>
<evidence type="ECO:0000313" key="9">
    <source>
        <dbReference type="Proteomes" id="UP000018296"/>
    </source>
</evidence>
<evidence type="ECO:0000259" key="7">
    <source>
        <dbReference type="PROSITE" id="PS51372"/>
    </source>
</evidence>
<feature type="domain" description="PRD" evidence="7">
    <location>
        <begin position="778"/>
        <end position="885"/>
    </location>
</feature>
<keyword evidence="9" id="KW-1185">Reference proteome</keyword>
<dbReference type="GO" id="GO:0016740">
    <property type="term" value="F:transferase activity"/>
    <property type="evidence" value="ECO:0007669"/>
    <property type="project" value="UniProtKB-KW"/>
</dbReference>
<dbReference type="SMART" id="SM00382">
    <property type="entry name" value="AAA"/>
    <property type="match status" value="1"/>
</dbReference>